<comment type="caution">
    <text evidence="2">The sequence shown here is derived from an EMBL/GenBank/DDBJ whole genome shotgun (WGS) entry which is preliminary data.</text>
</comment>
<dbReference type="GO" id="GO:0009451">
    <property type="term" value="P:RNA modification"/>
    <property type="evidence" value="ECO:0007669"/>
    <property type="project" value="InterPro"/>
</dbReference>
<evidence type="ECO:0000313" key="3">
    <source>
        <dbReference type="Proteomes" id="UP000541444"/>
    </source>
</evidence>
<dbReference type="FunFam" id="1.25.40.10:FF:000158">
    <property type="entry name" value="pentatricopeptide repeat-containing protein At2g33680"/>
    <property type="match status" value="1"/>
</dbReference>
<keyword evidence="3" id="KW-1185">Reference proteome</keyword>
<accession>A0A7J7LFN4</accession>
<dbReference type="Proteomes" id="UP000541444">
    <property type="component" value="Unassembled WGS sequence"/>
</dbReference>
<gene>
    <name evidence="2" type="ORF">GIB67_008527</name>
</gene>
<keyword evidence="1" id="KW-0677">Repeat</keyword>
<dbReference type="Pfam" id="PF20431">
    <property type="entry name" value="E_motif"/>
    <property type="match status" value="1"/>
</dbReference>
<dbReference type="InterPro" id="IPR011990">
    <property type="entry name" value="TPR-like_helical_dom_sf"/>
</dbReference>
<dbReference type="PANTHER" id="PTHR47926:SF380">
    <property type="entry name" value="PENTATRICOPEPTIDE REPEAT-CONTAINING PROTEIN"/>
    <property type="match status" value="1"/>
</dbReference>
<evidence type="ECO:0000256" key="1">
    <source>
        <dbReference type="ARBA" id="ARBA00022737"/>
    </source>
</evidence>
<reference evidence="2 3" key="1">
    <citation type="journal article" date="2020" name="IScience">
        <title>Genome Sequencing of the Endangered Kingdonia uniflora (Circaeasteraceae, Ranunculales) Reveals Potential Mechanisms of Evolutionary Specialization.</title>
        <authorList>
            <person name="Sun Y."/>
            <person name="Deng T."/>
            <person name="Zhang A."/>
            <person name="Moore M.J."/>
            <person name="Landis J.B."/>
            <person name="Lin N."/>
            <person name="Zhang H."/>
            <person name="Zhang X."/>
            <person name="Huang J."/>
            <person name="Zhang X."/>
            <person name="Sun H."/>
            <person name="Wang H."/>
        </authorList>
    </citation>
    <scope>NUCLEOTIDE SEQUENCE [LARGE SCALE GENOMIC DNA]</scope>
    <source>
        <strain evidence="2">TB1705</strain>
        <tissue evidence="2">Leaf</tissue>
    </source>
</reference>
<dbReference type="Gene3D" id="1.25.40.10">
    <property type="entry name" value="Tetratricopeptide repeat domain"/>
    <property type="match status" value="1"/>
</dbReference>
<dbReference type="Pfam" id="PF20430">
    <property type="entry name" value="Eplus_motif"/>
    <property type="match status" value="2"/>
</dbReference>
<name>A0A7J7LFN4_9MAGN</name>
<dbReference type="OrthoDB" id="185373at2759"/>
<dbReference type="InterPro" id="IPR046849">
    <property type="entry name" value="E2_motif"/>
</dbReference>
<dbReference type="InterPro" id="IPR046960">
    <property type="entry name" value="PPR_At4g14850-like_plant"/>
</dbReference>
<dbReference type="GO" id="GO:0003723">
    <property type="term" value="F:RNA binding"/>
    <property type="evidence" value="ECO:0007669"/>
    <property type="project" value="InterPro"/>
</dbReference>
<evidence type="ECO:0000313" key="2">
    <source>
        <dbReference type="EMBL" id="KAF6141350.1"/>
    </source>
</evidence>
<dbReference type="AlphaFoldDB" id="A0A7J7LFN4"/>
<dbReference type="PANTHER" id="PTHR47926">
    <property type="entry name" value="PENTATRICOPEPTIDE REPEAT-CONTAINING PROTEIN"/>
    <property type="match status" value="1"/>
</dbReference>
<evidence type="ECO:0008006" key="4">
    <source>
        <dbReference type="Google" id="ProtNLM"/>
    </source>
</evidence>
<organism evidence="2 3">
    <name type="scientific">Kingdonia uniflora</name>
    <dbReference type="NCBI Taxonomy" id="39325"/>
    <lineage>
        <taxon>Eukaryota</taxon>
        <taxon>Viridiplantae</taxon>
        <taxon>Streptophyta</taxon>
        <taxon>Embryophyta</taxon>
        <taxon>Tracheophyta</taxon>
        <taxon>Spermatophyta</taxon>
        <taxon>Magnoliopsida</taxon>
        <taxon>Ranunculales</taxon>
        <taxon>Circaeasteraceae</taxon>
        <taxon>Kingdonia</taxon>
    </lineage>
</organism>
<dbReference type="GO" id="GO:0099402">
    <property type="term" value="P:plant organ development"/>
    <property type="evidence" value="ECO:0007669"/>
    <property type="project" value="UniProtKB-ARBA"/>
</dbReference>
<sequence>MKERNVRKVPGYSQIEVKNKCHLFFVGDRSHQQPKEIYAMLEEILVPEMKDTNEAYSGDVADAWVAFENLKVIDVVSWTAMIKAYSSWMFARMLRSGVKLDDVTFVNVLSACSYAALVEKGCKIFRSTSTGSLEPKQKDYSCIIGLLGRVGHINETKRVVSQMSQGERDGAIWGALLGACKLHGNLELANQIGEELIKLEPSSSGGYTLLANIYAARGKWDEFALAKKRMKERNVRKVPGYSQIKVKNKCHSFLVGDRSHQQAKEIYAMLEEIPVPEMKDTGLNYSQLVHF</sequence>
<proteinExistence type="predicted"/>
<dbReference type="EMBL" id="JACGCM010002328">
    <property type="protein sequence ID" value="KAF6141350.1"/>
    <property type="molecule type" value="Genomic_DNA"/>
</dbReference>
<dbReference type="InterPro" id="IPR046848">
    <property type="entry name" value="E_motif"/>
</dbReference>
<protein>
    <recommendedName>
        <fullName evidence="4">Pentatricopeptide repeat-containing protein</fullName>
    </recommendedName>
</protein>